<reference evidence="1" key="1">
    <citation type="submission" date="2023-10" db="EMBL/GenBank/DDBJ databases">
        <authorList>
            <person name="Rodriguez Cubillos JULIANA M."/>
            <person name="De Vega J."/>
        </authorList>
    </citation>
    <scope>NUCLEOTIDE SEQUENCE</scope>
</reference>
<organism evidence="1 2">
    <name type="scientific">Trifolium pratense</name>
    <name type="common">Red clover</name>
    <dbReference type="NCBI Taxonomy" id="57577"/>
    <lineage>
        <taxon>Eukaryota</taxon>
        <taxon>Viridiplantae</taxon>
        <taxon>Streptophyta</taxon>
        <taxon>Embryophyta</taxon>
        <taxon>Tracheophyta</taxon>
        <taxon>Spermatophyta</taxon>
        <taxon>Magnoliopsida</taxon>
        <taxon>eudicotyledons</taxon>
        <taxon>Gunneridae</taxon>
        <taxon>Pentapetalae</taxon>
        <taxon>rosids</taxon>
        <taxon>fabids</taxon>
        <taxon>Fabales</taxon>
        <taxon>Fabaceae</taxon>
        <taxon>Papilionoideae</taxon>
        <taxon>50 kb inversion clade</taxon>
        <taxon>NPAAA clade</taxon>
        <taxon>Hologalegina</taxon>
        <taxon>IRL clade</taxon>
        <taxon>Trifolieae</taxon>
        <taxon>Trifolium</taxon>
    </lineage>
</organism>
<dbReference type="EMBL" id="CASHSV030000024">
    <property type="protein sequence ID" value="CAJ2639935.1"/>
    <property type="molecule type" value="Genomic_DNA"/>
</dbReference>
<gene>
    <name evidence="1" type="ORF">MILVUS5_LOCUS9877</name>
</gene>
<accession>A0ACB0J736</accession>
<sequence length="165" mass="18985">MIEAASAVKEEIKQCYELINRLGRGVVYLGSSRMGSSHSHYVQAQELANGICLDFFAYNKSFGLHYMFRSWTRTNGRCYSRRSAGRETSWRIKDMKRSQGMDSIKLSPITIRKLPYLQFRFFYARKYGLVDAIVRNNSLDKTAVVALPGGIGTLDEIYENIVYRK</sequence>
<protein>
    <submittedName>
        <fullName evidence="1">Uncharacterized protein</fullName>
    </submittedName>
</protein>
<comment type="caution">
    <text evidence="1">The sequence shown here is derived from an EMBL/GenBank/DDBJ whole genome shotgun (WGS) entry which is preliminary data.</text>
</comment>
<evidence type="ECO:0000313" key="1">
    <source>
        <dbReference type="EMBL" id="CAJ2639935.1"/>
    </source>
</evidence>
<dbReference type="Proteomes" id="UP001177021">
    <property type="component" value="Unassembled WGS sequence"/>
</dbReference>
<evidence type="ECO:0000313" key="2">
    <source>
        <dbReference type="Proteomes" id="UP001177021"/>
    </source>
</evidence>
<proteinExistence type="predicted"/>
<keyword evidence="2" id="KW-1185">Reference proteome</keyword>
<name>A0ACB0J736_TRIPR</name>